<dbReference type="PANTHER" id="PTHR38133">
    <property type="entry name" value="SLR1429 PROTEIN"/>
    <property type="match status" value="1"/>
</dbReference>
<dbReference type="Pfam" id="PF04434">
    <property type="entry name" value="SWIM"/>
    <property type="match status" value="1"/>
</dbReference>
<dbReference type="EMBL" id="CP016757">
    <property type="protein sequence ID" value="ANZ46231.1"/>
    <property type="molecule type" value="Genomic_DNA"/>
</dbReference>
<dbReference type="STRING" id="1197717.BED41_14645"/>
<dbReference type="PANTHER" id="PTHR38133:SF1">
    <property type="entry name" value="SLR1429 PROTEIN"/>
    <property type="match status" value="1"/>
</dbReference>
<gene>
    <name evidence="3" type="ORF">BED41_14645</name>
</gene>
<sequence>MMSSFEREEKFYKYRKPRETKCGIKSRTARGHVYGSNWWSRRWVEVMERCIDSGRLARGKSYARKGQVVNIQLEPGLVTAFVQGSRKTPYQIRFGFETVSPEARELILFRFRESAALAAKLLAGEMPEEIETIFKESGTPLFPTREALRRFKCTCPDDASPCKHIIAVLLILGEELEDDPFLLLKLRGLDKESLINLLTLESAQEGELTEESGVDYELVSEGELSGGAEEAEMSAVIRDEEPSADEDWFRGGEFSCERAEQEGRRAAALDVMNDFPFWRGEHPFRQTLAPFYEHAAVYACEILTGEKKKPVGRPRKLI</sequence>
<dbReference type="AlphaFoldDB" id="A0A1B2I8F5"/>
<evidence type="ECO:0000313" key="4">
    <source>
        <dbReference type="Proteomes" id="UP000093044"/>
    </source>
</evidence>
<protein>
    <recommendedName>
        <fullName evidence="2">SWIM-type domain-containing protein</fullName>
    </recommendedName>
</protein>
<evidence type="ECO:0000259" key="2">
    <source>
        <dbReference type="PROSITE" id="PS50966"/>
    </source>
</evidence>
<keyword evidence="1" id="KW-0862">Zinc</keyword>
<name>A0A1B2I8F5_9BACT</name>
<evidence type="ECO:0000256" key="1">
    <source>
        <dbReference type="PROSITE-ProRule" id="PRU00325"/>
    </source>
</evidence>
<dbReference type="PROSITE" id="PS50966">
    <property type="entry name" value="ZF_SWIM"/>
    <property type="match status" value="1"/>
</dbReference>
<proteinExistence type="predicted"/>
<dbReference type="InterPro" id="IPR007527">
    <property type="entry name" value="Znf_SWIM"/>
</dbReference>
<organism evidence="3 4">
    <name type="scientific">Cloacibacillus porcorum</name>
    <dbReference type="NCBI Taxonomy" id="1197717"/>
    <lineage>
        <taxon>Bacteria</taxon>
        <taxon>Thermotogati</taxon>
        <taxon>Synergistota</taxon>
        <taxon>Synergistia</taxon>
        <taxon>Synergistales</taxon>
        <taxon>Synergistaceae</taxon>
        <taxon>Cloacibacillus</taxon>
    </lineage>
</organism>
<keyword evidence="1" id="KW-0479">Metal-binding</keyword>
<dbReference type="RefSeq" id="WP_066747989.1">
    <property type="nucleotide sequence ID" value="NZ_CP016757.1"/>
</dbReference>
<dbReference type="Proteomes" id="UP000093044">
    <property type="component" value="Chromosome"/>
</dbReference>
<evidence type="ECO:0000313" key="3">
    <source>
        <dbReference type="EMBL" id="ANZ46231.1"/>
    </source>
</evidence>
<dbReference type="GeneID" id="83059083"/>
<keyword evidence="1" id="KW-0863">Zinc-finger</keyword>
<dbReference type="OrthoDB" id="188274at2"/>
<dbReference type="KEGG" id="cpor:BED41_14645"/>
<feature type="domain" description="SWIM-type" evidence="2">
    <location>
        <begin position="142"/>
        <end position="173"/>
    </location>
</feature>
<accession>A0A1B2I8F5</accession>
<dbReference type="GO" id="GO:0008270">
    <property type="term" value="F:zinc ion binding"/>
    <property type="evidence" value="ECO:0007669"/>
    <property type="project" value="UniProtKB-KW"/>
</dbReference>
<reference evidence="3" key="1">
    <citation type="submission" date="2016-08" db="EMBL/GenBank/DDBJ databases">
        <title>Complete genome of Cloacibacillus porcorum.</title>
        <authorList>
            <person name="Looft T."/>
            <person name="Bayles D.O."/>
            <person name="Alt D.P."/>
        </authorList>
    </citation>
    <scope>NUCLEOTIDE SEQUENCE [LARGE SCALE GENOMIC DNA]</scope>
    <source>
        <strain evidence="3">CL-84</strain>
    </source>
</reference>
<keyword evidence="4" id="KW-1185">Reference proteome</keyword>